<evidence type="ECO:0000313" key="2">
    <source>
        <dbReference type="Proteomes" id="UP001275084"/>
    </source>
</evidence>
<protein>
    <submittedName>
        <fullName evidence="1">Uncharacterized protein</fullName>
    </submittedName>
</protein>
<dbReference type="AlphaFoldDB" id="A0AAJ0H9A2"/>
<keyword evidence="2" id="KW-1185">Reference proteome</keyword>
<reference evidence="1" key="2">
    <citation type="submission" date="2023-06" db="EMBL/GenBank/DDBJ databases">
        <authorList>
            <consortium name="Lawrence Berkeley National Laboratory"/>
            <person name="Haridas S."/>
            <person name="Hensen N."/>
            <person name="Bonometti L."/>
            <person name="Westerberg I."/>
            <person name="Brannstrom I.O."/>
            <person name="Guillou S."/>
            <person name="Cros-Aarteil S."/>
            <person name="Calhoun S."/>
            <person name="Kuo A."/>
            <person name="Mondo S."/>
            <person name="Pangilinan J."/>
            <person name="Riley R."/>
            <person name="Labutti K."/>
            <person name="Andreopoulos B."/>
            <person name="Lipzen A."/>
            <person name="Chen C."/>
            <person name="Yanf M."/>
            <person name="Daum C."/>
            <person name="Ng V."/>
            <person name="Clum A."/>
            <person name="Steindorff A."/>
            <person name="Ohm R."/>
            <person name="Martin F."/>
            <person name="Silar P."/>
            <person name="Natvig D."/>
            <person name="Lalanne C."/>
            <person name="Gautier V."/>
            <person name="Ament-Velasquez S.L."/>
            <person name="Kruys A."/>
            <person name="Hutchinson M.I."/>
            <person name="Powell A.J."/>
            <person name="Barry K."/>
            <person name="Miller A.N."/>
            <person name="Grigoriev I.V."/>
            <person name="Debuchy R."/>
            <person name="Gladieux P."/>
            <person name="Thoren M.H."/>
            <person name="Johannesson H."/>
        </authorList>
    </citation>
    <scope>NUCLEOTIDE SEQUENCE</scope>
    <source>
        <strain evidence="1">CBS 955.72</strain>
    </source>
</reference>
<name>A0AAJ0H9A2_9PEZI</name>
<organism evidence="1 2">
    <name type="scientific">Lasiosphaeria hispida</name>
    <dbReference type="NCBI Taxonomy" id="260671"/>
    <lineage>
        <taxon>Eukaryota</taxon>
        <taxon>Fungi</taxon>
        <taxon>Dikarya</taxon>
        <taxon>Ascomycota</taxon>
        <taxon>Pezizomycotina</taxon>
        <taxon>Sordariomycetes</taxon>
        <taxon>Sordariomycetidae</taxon>
        <taxon>Sordariales</taxon>
        <taxon>Lasiosphaeriaceae</taxon>
        <taxon>Lasiosphaeria</taxon>
    </lineage>
</organism>
<reference evidence="1" key="1">
    <citation type="journal article" date="2023" name="Mol. Phylogenet. Evol.">
        <title>Genome-scale phylogeny and comparative genomics of the fungal order Sordariales.</title>
        <authorList>
            <person name="Hensen N."/>
            <person name="Bonometti L."/>
            <person name="Westerberg I."/>
            <person name="Brannstrom I.O."/>
            <person name="Guillou S."/>
            <person name="Cros-Aarteil S."/>
            <person name="Calhoun S."/>
            <person name="Haridas S."/>
            <person name="Kuo A."/>
            <person name="Mondo S."/>
            <person name="Pangilinan J."/>
            <person name="Riley R."/>
            <person name="LaButti K."/>
            <person name="Andreopoulos B."/>
            <person name="Lipzen A."/>
            <person name="Chen C."/>
            <person name="Yan M."/>
            <person name="Daum C."/>
            <person name="Ng V."/>
            <person name="Clum A."/>
            <person name="Steindorff A."/>
            <person name="Ohm R.A."/>
            <person name="Martin F."/>
            <person name="Silar P."/>
            <person name="Natvig D.O."/>
            <person name="Lalanne C."/>
            <person name="Gautier V."/>
            <person name="Ament-Velasquez S.L."/>
            <person name="Kruys A."/>
            <person name="Hutchinson M.I."/>
            <person name="Powell A.J."/>
            <person name="Barry K."/>
            <person name="Miller A.N."/>
            <person name="Grigoriev I.V."/>
            <person name="Debuchy R."/>
            <person name="Gladieux P."/>
            <person name="Hiltunen Thoren M."/>
            <person name="Johannesson H."/>
        </authorList>
    </citation>
    <scope>NUCLEOTIDE SEQUENCE</scope>
    <source>
        <strain evidence="1">CBS 955.72</strain>
    </source>
</reference>
<accession>A0AAJ0H9A2</accession>
<proteinExistence type="predicted"/>
<sequence>MAMWRASSPARQWPRPPHNRQFGAPRLAILTVWALASGMHGKRERFRRDRGFPPKIAFVSFCPRIALGFQVPDKTQQTTQKTGQVLAPLQLFACLLCARDLFFFCCANQSTTTRIGQFAGPRRSSFYPPEALVVRPRRPLFFIRINLLHHREIN</sequence>
<dbReference type="EMBL" id="JAUIQD010000007">
    <property type="protein sequence ID" value="KAK3344167.1"/>
    <property type="molecule type" value="Genomic_DNA"/>
</dbReference>
<gene>
    <name evidence="1" type="ORF">B0T25DRAFT_319875</name>
</gene>
<evidence type="ECO:0000313" key="1">
    <source>
        <dbReference type="EMBL" id="KAK3344167.1"/>
    </source>
</evidence>
<comment type="caution">
    <text evidence="1">The sequence shown here is derived from an EMBL/GenBank/DDBJ whole genome shotgun (WGS) entry which is preliminary data.</text>
</comment>
<dbReference type="Proteomes" id="UP001275084">
    <property type="component" value="Unassembled WGS sequence"/>
</dbReference>